<organism evidence="1 2">
    <name type="scientific">Macrococcus bovicus</name>
    <dbReference type="NCBI Taxonomy" id="69968"/>
    <lineage>
        <taxon>Bacteria</taxon>
        <taxon>Bacillati</taxon>
        <taxon>Bacillota</taxon>
        <taxon>Bacilli</taxon>
        <taxon>Bacillales</taxon>
        <taxon>Staphylococcaceae</taxon>
        <taxon>Macrococcus</taxon>
    </lineage>
</organism>
<dbReference type="OrthoDB" id="2417298at2"/>
<proteinExistence type="predicted"/>
<dbReference type="Proteomes" id="UP000294843">
    <property type="component" value="Unassembled WGS sequence"/>
</dbReference>
<reference evidence="1 2" key="1">
    <citation type="submission" date="2019-01" db="EMBL/GenBank/DDBJ databases">
        <title>Draft genome sequences of the type strains of six Macrococcus species.</title>
        <authorList>
            <person name="Mazhar S."/>
            <person name="Altermann E."/>
            <person name="Hill C."/>
            <person name="Mcauliffe O."/>
        </authorList>
    </citation>
    <scope>NUCLEOTIDE SEQUENCE [LARGE SCALE GENOMIC DNA]</scope>
    <source>
        <strain evidence="1 2">ATCC 51825</strain>
    </source>
</reference>
<protein>
    <submittedName>
        <fullName evidence="1">Uncharacterized protein</fullName>
    </submittedName>
</protein>
<keyword evidence="2" id="KW-1185">Reference proteome</keyword>
<name>A0A4R6BVY0_9STAP</name>
<dbReference type="RefSeq" id="WP_133452580.1">
    <property type="nucleotide sequence ID" value="NZ_SCWF01000016.1"/>
</dbReference>
<comment type="caution">
    <text evidence="1">The sequence shown here is derived from an EMBL/GenBank/DDBJ whole genome shotgun (WGS) entry which is preliminary data.</text>
</comment>
<evidence type="ECO:0000313" key="1">
    <source>
        <dbReference type="EMBL" id="TDM12464.1"/>
    </source>
</evidence>
<sequence>MIKRLLEFILKDDSSGVDLYPDSLKIEKGIISDVDNQLISIDAHSNDIKSIFIKLIEDKKFEAMINGFEAYVDRENIDLEDGEDTGYFLTVLLDRKNRPVLIWDPIIGRLSYDPSIQSYIKLTHRDLKPPYLLPMEKHEVLIVGNIIYRGDDAYLLEMDDEYREILLIKTLKPKQSIFIKGRELMKYILENRISYREKCNHILFDYELDIDVISDLMHCTCNDGYYNVQGIFFLEEKLDLNTVHFEPYRRTFVIEIRDEKAFYISVNSDDSYAFNLNTRK</sequence>
<evidence type="ECO:0000313" key="2">
    <source>
        <dbReference type="Proteomes" id="UP000294843"/>
    </source>
</evidence>
<accession>A0A4R6BVY0</accession>
<dbReference type="AlphaFoldDB" id="A0A4R6BVY0"/>
<gene>
    <name evidence="1" type="ORF">ERX55_10680</name>
</gene>
<dbReference type="EMBL" id="SCWF01000016">
    <property type="protein sequence ID" value="TDM12464.1"/>
    <property type="molecule type" value="Genomic_DNA"/>
</dbReference>